<feature type="region of interest" description="Disordered" evidence="2">
    <location>
        <begin position="347"/>
        <end position="393"/>
    </location>
</feature>
<dbReference type="Proteomes" id="UP001150538">
    <property type="component" value="Unassembled WGS sequence"/>
</dbReference>
<feature type="region of interest" description="Disordered" evidence="2">
    <location>
        <begin position="582"/>
        <end position="613"/>
    </location>
</feature>
<dbReference type="SUPFAM" id="SSF63491">
    <property type="entry name" value="BAG domain"/>
    <property type="match status" value="1"/>
</dbReference>
<gene>
    <name evidence="4" type="ORF">H4219_005892</name>
</gene>
<comment type="caution">
    <text evidence="4">The sequence shown here is derived from an EMBL/GenBank/DDBJ whole genome shotgun (WGS) entry which is preliminary data.</text>
</comment>
<feature type="compositionally biased region" description="Polar residues" evidence="2">
    <location>
        <begin position="507"/>
        <end position="516"/>
    </location>
</feature>
<dbReference type="InterPro" id="IPR003103">
    <property type="entry name" value="BAG_domain"/>
</dbReference>
<dbReference type="GO" id="GO:0051087">
    <property type="term" value="F:protein-folding chaperone binding"/>
    <property type="evidence" value="ECO:0007669"/>
    <property type="project" value="InterPro"/>
</dbReference>
<dbReference type="Gene3D" id="1.20.58.120">
    <property type="entry name" value="BAG domain"/>
    <property type="match status" value="1"/>
</dbReference>
<keyword evidence="1" id="KW-0175">Coiled coil</keyword>
<dbReference type="InterPro" id="IPR036533">
    <property type="entry name" value="BAG_dom_sf"/>
</dbReference>
<feature type="compositionally biased region" description="Polar residues" evidence="2">
    <location>
        <begin position="313"/>
        <end position="330"/>
    </location>
</feature>
<feature type="compositionally biased region" description="Polar residues" evidence="2">
    <location>
        <begin position="583"/>
        <end position="606"/>
    </location>
</feature>
<protein>
    <recommendedName>
        <fullName evidence="3">BAG domain-containing protein</fullName>
    </recommendedName>
</protein>
<dbReference type="AlphaFoldDB" id="A0A9W7ZU31"/>
<feature type="compositionally biased region" description="Basic and acidic residues" evidence="2">
    <location>
        <begin position="440"/>
        <end position="456"/>
    </location>
</feature>
<feature type="compositionally biased region" description="Low complexity" evidence="2">
    <location>
        <begin position="534"/>
        <end position="548"/>
    </location>
</feature>
<evidence type="ECO:0000256" key="2">
    <source>
        <dbReference type="SAM" id="MobiDB-lite"/>
    </source>
</evidence>
<dbReference type="PROSITE" id="PS51035">
    <property type="entry name" value="BAG"/>
    <property type="match status" value="1"/>
</dbReference>
<accession>A0A9W7ZU31</accession>
<evidence type="ECO:0000313" key="4">
    <source>
        <dbReference type="EMBL" id="KAJ1911595.1"/>
    </source>
</evidence>
<feature type="region of interest" description="Disordered" evidence="2">
    <location>
        <begin position="667"/>
        <end position="690"/>
    </location>
</feature>
<feature type="coiled-coil region" evidence="1">
    <location>
        <begin position="190"/>
        <end position="264"/>
    </location>
</feature>
<dbReference type="Pfam" id="PF02179">
    <property type="entry name" value="BAG"/>
    <property type="match status" value="1"/>
</dbReference>
<evidence type="ECO:0000259" key="3">
    <source>
        <dbReference type="PROSITE" id="PS51035"/>
    </source>
</evidence>
<feature type="compositionally biased region" description="Acidic residues" evidence="2">
    <location>
        <begin position="488"/>
        <end position="498"/>
    </location>
</feature>
<proteinExistence type="predicted"/>
<feature type="compositionally biased region" description="Low complexity" evidence="2">
    <location>
        <begin position="674"/>
        <end position="690"/>
    </location>
</feature>
<organism evidence="4 5">
    <name type="scientific">Mycoemilia scoparia</name>
    <dbReference type="NCBI Taxonomy" id="417184"/>
    <lineage>
        <taxon>Eukaryota</taxon>
        <taxon>Fungi</taxon>
        <taxon>Fungi incertae sedis</taxon>
        <taxon>Zoopagomycota</taxon>
        <taxon>Kickxellomycotina</taxon>
        <taxon>Kickxellomycetes</taxon>
        <taxon>Kickxellales</taxon>
        <taxon>Kickxellaceae</taxon>
        <taxon>Mycoemilia</taxon>
    </lineage>
</organism>
<feature type="region of interest" description="Disordered" evidence="2">
    <location>
        <begin position="417"/>
        <end position="560"/>
    </location>
</feature>
<reference evidence="4" key="1">
    <citation type="submission" date="2022-07" db="EMBL/GenBank/DDBJ databases">
        <title>Phylogenomic reconstructions and comparative analyses of Kickxellomycotina fungi.</title>
        <authorList>
            <person name="Reynolds N.K."/>
            <person name="Stajich J.E."/>
            <person name="Barry K."/>
            <person name="Grigoriev I.V."/>
            <person name="Crous P."/>
            <person name="Smith M.E."/>
        </authorList>
    </citation>
    <scope>NUCLEOTIDE SEQUENCE</scope>
    <source>
        <strain evidence="4">NBRC 100468</strain>
    </source>
</reference>
<evidence type="ECO:0000256" key="1">
    <source>
        <dbReference type="SAM" id="Coils"/>
    </source>
</evidence>
<evidence type="ECO:0000313" key="5">
    <source>
        <dbReference type="Proteomes" id="UP001150538"/>
    </source>
</evidence>
<feature type="region of interest" description="Disordered" evidence="2">
    <location>
        <begin position="271"/>
        <end position="332"/>
    </location>
</feature>
<sequence>MTEIIIPSTFYLNNRYNNDDRFRHFFPNNHHHYHYHQHRPRVARRGLDDSSMLNPAMVMHYYDPQGLVYSSIERLQPERYLKRYQYSQPTPSSTFLSSSSRQPSIVFYTPQSETQHGEDKSYIIPSPYANRRSSYCAPNVRQVRHQQQRQPQSLLDSLLMSLVEDSNSDEDDRDLEAEYLEYQRQQVIQERQRQQQLQKLRQRIQHAKKLREQRQKEEEEERCRLEQHKRQQRWLDYLTRLKQQEQERQELERQQLKKQEAIEKAFALALGLQQRQRQADSTNSTSTKKEKRQIDDEVAANNPNNSHHDYCAQKQSKSNIDSDCCNGSTRPQRKRKARFLSELFGVDFDTDSENSDDNDNNGNPKNQQQEHSKKEEEESAEISSKNDSSKVQKTIPDIIANPTTSASSCFVVPVTTTKDDKPLDNTNDDDSSAALKLQHHHQEQTKDDSSEAKEETTADTTTTLDIPEFLKHWEATATTTSSNHSNDEADVETDEDHDDFEKIEVPSVNNNSSAESSIPKINVELVADDDDNTTTKTSYSSSSSSSSSSEDEEFESLPISQRHKIIQNSLELIQELRNKYNDQKSQIPSTTWSPSSFDNDETNSSTENDDPRAVVATATATDEMFMKGLIDSLEKLVIQADAISSHGGNQQIRRERKKLVKDIQKTLEQLDQRSTSSSSSSSSSSNIEGD</sequence>
<feature type="compositionally biased region" description="Acidic residues" evidence="2">
    <location>
        <begin position="348"/>
        <end position="359"/>
    </location>
</feature>
<dbReference type="EMBL" id="JANBPU010000431">
    <property type="protein sequence ID" value="KAJ1911595.1"/>
    <property type="molecule type" value="Genomic_DNA"/>
</dbReference>
<keyword evidence="5" id="KW-1185">Reference proteome</keyword>
<name>A0A9W7ZU31_9FUNG</name>
<feature type="domain" description="BAG" evidence="3">
    <location>
        <begin position="633"/>
        <end position="674"/>
    </location>
</feature>